<sequence length="354" mass="39874">MRKIIDIPDGARILISRSDKLGDLVLALPFVESMKLRYTECQIDVLASLYASPILENNKLIDKIVRVQNDQLLSNKLYKKDLLHKLKLAKYDVVIALFPERQICGLFYKAGIPYRIGTAGRFHSVLFNYRLFHSRKSNRKHESQYNLDFLRFFRPGPTATTPMVYPTEKELRNARRILREVGVEDNFVVLHPGSGGSAECWPPENFVQLYRKLRDAGLNIVVSGSDQEGEMIDEIAWRKNIEVRKITGATDLRTLAAVLSLASTVVANSTGPLHLAVAVGTKVVGLYPSREVMSPVRWGPLGEGHQVIQPAVSRCTCPPKHCRCMESISVDQVYRKVQTVFRDAVARGVPRMTS</sequence>
<dbReference type="Proteomes" id="UP000250918">
    <property type="component" value="Unassembled WGS sequence"/>
</dbReference>
<dbReference type="AlphaFoldDB" id="A0A855XC89"/>
<organism evidence="3 4">
    <name type="scientific">candidate division GN15 bacterium</name>
    <dbReference type="NCBI Taxonomy" id="2072418"/>
    <lineage>
        <taxon>Bacteria</taxon>
        <taxon>candidate division GN15</taxon>
    </lineage>
</organism>
<reference evidence="3 4" key="1">
    <citation type="journal article" date="2018" name="ISME J.">
        <title>A methanotrophic archaeon couples anaerobic oxidation of methane to Fe(III) reduction.</title>
        <authorList>
            <person name="Cai C."/>
            <person name="Leu A.O."/>
            <person name="Xie G.J."/>
            <person name="Guo J."/>
            <person name="Feng Y."/>
            <person name="Zhao J.X."/>
            <person name="Tyson G.W."/>
            <person name="Yuan Z."/>
            <person name="Hu S."/>
        </authorList>
    </citation>
    <scope>NUCLEOTIDE SEQUENCE [LARGE SCALE GENOMIC DNA]</scope>
    <source>
        <strain evidence="3">FeB_12</strain>
    </source>
</reference>
<dbReference type="CDD" id="cd03789">
    <property type="entry name" value="GT9_LPS_heptosyltransferase"/>
    <property type="match status" value="1"/>
</dbReference>
<dbReference type="GO" id="GO:0005829">
    <property type="term" value="C:cytosol"/>
    <property type="evidence" value="ECO:0007669"/>
    <property type="project" value="TreeGrafter"/>
</dbReference>
<evidence type="ECO:0000256" key="1">
    <source>
        <dbReference type="ARBA" id="ARBA00022676"/>
    </source>
</evidence>
<accession>A0A855XC89</accession>
<dbReference type="SUPFAM" id="SSF53756">
    <property type="entry name" value="UDP-Glycosyltransferase/glycogen phosphorylase"/>
    <property type="match status" value="1"/>
</dbReference>
<name>A0A855XC89_9BACT</name>
<dbReference type="EMBL" id="PQAP01000007">
    <property type="protein sequence ID" value="PWB75879.1"/>
    <property type="molecule type" value="Genomic_DNA"/>
</dbReference>
<evidence type="ECO:0000256" key="2">
    <source>
        <dbReference type="ARBA" id="ARBA00022679"/>
    </source>
</evidence>
<comment type="caution">
    <text evidence="3">The sequence shown here is derived from an EMBL/GenBank/DDBJ whole genome shotgun (WGS) entry which is preliminary data.</text>
</comment>
<gene>
    <name evidence="3" type="ORF">C3F09_01845</name>
</gene>
<dbReference type="InterPro" id="IPR051199">
    <property type="entry name" value="LPS_LOS_Heptosyltrfase"/>
</dbReference>
<evidence type="ECO:0008006" key="5">
    <source>
        <dbReference type="Google" id="ProtNLM"/>
    </source>
</evidence>
<dbReference type="Pfam" id="PF01075">
    <property type="entry name" value="Glyco_transf_9"/>
    <property type="match status" value="1"/>
</dbReference>
<protein>
    <recommendedName>
        <fullName evidence="5">Glycosyltransferase family 9 protein</fullName>
    </recommendedName>
</protein>
<dbReference type="PANTHER" id="PTHR30160">
    <property type="entry name" value="TETRAACYLDISACCHARIDE 4'-KINASE-RELATED"/>
    <property type="match status" value="1"/>
</dbReference>
<keyword evidence="2" id="KW-0808">Transferase</keyword>
<dbReference type="Gene3D" id="3.40.50.2000">
    <property type="entry name" value="Glycogen Phosphorylase B"/>
    <property type="match status" value="2"/>
</dbReference>
<dbReference type="GO" id="GO:0009244">
    <property type="term" value="P:lipopolysaccharide core region biosynthetic process"/>
    <property type="evidence" value="ECO:0007669"/>
    <property type="project" value="TreeGrafter"/>
</dbReference>
<evidence type="ECO:0000313" key="3">
    <source>
        <dbReference type="EMBL" id="PWB75879.1"/>
    </source>
</evidence>
<keyword evidence="1" id="KW-0328">Glycosyltransferase</keyword>
<evidence type="ECO:0000313" key="4">
    <source>
        <dbReference type="Proteomes" id="UP000250918"/>
    </source>
</evidence>
<dbReference type="InterPro" id="IPR002201">
    <property type="entry name" value="Glyco_trans_9"/>
</dbReference>
<proteinExistence type="predicted"/>
<dbReference type="PANTHER" id="PTHR30160:SF15">
    <property type="entry name" value="GLYCOSYLTRANSFERASE HI_0523-RELATED"/>
    <property type="match status" value="1"/>
</dbReference>
<dbReference type="GO" id="GO:0008713">
    <property type="term" value="F:ADP-heptose-lipopolysaccharide heptosyltransferase activity"/>
    <property type="evidence" value="ECO:0007669"/>
    <property type="project" value="TreeGrafter"/>
</dbReference>